<feature type="region of interest" description="Disordered" evidence="1">
    <location>
        <begin position="645"/>
        <end position="866"/>
    </location>
</feature>
<feature type="region of interest" description="Disordered" evidence="1">
    <location>
        <begin position="403"/>
        <end position="445"/>
    </location>
</feature>
<feature type="compositionally biased region" description="Gly residues" evidence="1">
    <location>
        <begin position="645"/>
        <end position="658"/>
    </location>
</feature>
<organism evidence="2 3">
    <name type="scientific">Stigmatella aurantiaca (strain DW4/3-1)</name>
    <dbReference type="NCBI Taxonomy" id="378806"/>
    <lineage>
        <taxon>Bacteria</taxon>
        <taxon>Pseudomonadati</taxon>
        <taxon>Myxococcota</taxon>
        <taxon>Myxococcia</taxon>
        <taxon>Myxococcales</taxon>
        <taxon>Cystobacterineae</taxon>
        <taxon>Archangiaceae</taxon>
        <taxon>Stigmatella</taxon>
    </lineage>
</organism>
<gene>
    <name evidence="2" type="ORF">STIAU_4510</name>
</gene>
<feature type="compositionally biased region" description="Basic and acidic residues" evidence="1">
    <location>
        <begin position="403"/>
        <end position="422"/>
    </location>
</feature>
<protein>
    <submittedName>
        <fullName evidence="2">Uncharacterized protein</fullName>
    </submittedName>
</protein>
<feature type="compositionally biased region" description="Polar residues" evidence="1">
    <location>
        <begin position="717"/>
        <end position="728"/>
    </location>
</feature>
<name>Q08VC3_STIAD</name>
<evidence type="ECO:0000313" key="3">
    <source>
        <dbReference type="Proteomes" id="UP000032702"/>
    </source>
</evidence>
<dbReference type="EMBL" id="AAMD01000117">
    <property type="protein sequence ID" value="EAU64435.1"/>
    <property type="molecule type" value="Genomic_DNA"/>
</dbReference>
<evidence type="ECO:0000313" key="2">
    <source>
        <dbReference type="EMBL" id="EAU64435.1"/>
    </source>
</evidence>
<feature type="compositionally biased region" description="Gly residues" evidence="1">
    <location>
        <begin position="669"/>
        <end position="681"/>
    </location>
</feature>
<dbReference type="Proteomes" id="UP000032702">
    <property type="component" value="Unassembled WGS sequence"/>
</dbReference>
<sequence>MCERGVGGLHVAQRQLPGRERLPQGRRVWIEPHEEPQQIRRERVPVCPRQQLLGREQLGAQRPRQGLPVQHLRGLGISQPEKALCPGEQHGDGARVGPPRPLEQQRRALGRGSRGLGEPQDLLGEVRVHGRSAEGALEGLERRGQLWPRAQRHRADGLGIGRLPGAREPGDVGPELRGELEGFRALLLRADAQVVLEEAQRSLGGVGGQDLGAERGGELLRHLDANADEQPVGPGLVGLFQRLERGPGIRGEGLPGEQRRHLGERGGEIPWLGRRREARAVEGVKGAAIGEDAVQPLVQHLVQGILRGDGPPPGATFQEQLGDGAGEVFQQLRLVLHVRGEGNRQPLRGDEEQERARLGLAARVRHHVVAAHRVGGPAHPVVGHPPIPRLHRDLHEACRLGLDERAGHHRPPEREQIDDRGARSPSGEAGRDIQPGRAQQGAVHQAVAHGMVEVPGAEVIQRRVHHPRGGEDLLLEVLPIGHPGGVFDQRAQEVEPIGRVDELRSGLGDEGPVLEERERLGGAHPLRDVVFPGRVPVVAHPAQVPEELAHRDGPGLGGELGHPAADVIVQADLACLHQLQHRHGGEGLGDGGGAVRRPRGRRAMLRDVPEAIAHRPGGIALGDAHRESRQEPALEVLADAGLQGLGLPGRQGLGPGGEQDGRGRRPAPGGWGGSLVPGGRRGTAQQQRRQEEPSSAGEAQPAKDAHGTCQAEARVSYRTSSARSQAPTTLPRWNGSWRPAGNGGGVTGRQPLPSAAMPRRGTSVAHFKDEGPASESPGEGPRVRAVSSTRRMPAVQGPSGSPGSSATPRAWGVGCAPWDRSSTPRSVAQARASAAEGSVRGVSSQLRSSPSASKAPSTSSPRPLGCTRSSCMSPWVWNRWMAPVPPMAVNMSKKAHPSSRAISRSMSMTSSRCSRCWKGWVASGPRTASTGPTTRQAALGVARVTRWRNRRRSRSTWLDVERFHWRRFTSLPPSMTSTSEGARARS</sequence>
<accession>Q08VC3</accession>
<reference evidence="2 3" key="1">
    <citation type="submission" date="2006-04" db="EMBL/GenBank/DDBJ databases">
        <authorList>
            <person name="Nierman W.C."/>
        </authorList>
    </citation>
    <scope>NUCLEOTIDE SEQUENCE [LARGE SCALE GENOMIC DNA]</scope>
    <source>
        <strain evidence="2 3">DW4/3-1</strain>
    </source>
</reference>
<feature type="compositionally biased region" description="Low complexity" evidence="1">
    <location>
        <begin position="847"/>
        <end position="863"/>
    </location>
</feature>
<dbReference type="AlphaFoldDB" id="Q08VC3"/>
<proteinExistence type="predicted"/>
<comment type="caution">
    <text evidence="2">The sequence shown here is derived from an EMBL/GenBank/DDBJ whole genome shotgun (WGS) entry which is preliminary data.</text>
</comment>
<evidence type="ECO:0000256" key="1">
    <source>
        <dbReference type="SAM" id="MobiDB-lite"/>
    </source>
</evidence>